<proteinExistence type="predicted"/>
<evidence type="ECO:0000313" key="2">
    <source>
        <dbReference type="EMBL" id="XCP96101.1"/>
    </source>
</evidence>
<dbReference type="EMBL" id="CP159992">
    <property type="protein sequence ID" value="XCP96101.1"/>
    <property type="molecule type" value="Genomic_DNA"/>
</dbReference>
<sequence length="227" mass="25970">MISWIKKNIWMIIGSVTLVVVFPILLNYLVFSWRAPGVNGDWMDFLGSYLGAIIGVIVVYTTVLMQLNAQNKVSNEERTFQVRPYLRAETIENISYELEQINFSPLTPSDDHISPELSNNLGYGQFKLSNIGLGTAIDIQFRVDTYMHRYTYNNSALLVKEESGFHITTFLYNTKEFQLIVLYCDMLGNSYKQKIDFSTQDIDSGGYCLQVKKTHPPELQQILVEAP</sequence>
<reference evidence="2" key="1">
    <citation type="submission" date="2024-05" db="EMBL/GenBank/DDBJ databases">
        <title>Draft genome assemblies of 36 bacteria isolated from hibernating arctic ground squirrels.</title>
        <authorList>
            <person name="McKee H."/>
            <person name="Mullen L."/>
            <person name="Drown D.M."/>
            <person name="Duddleston K.N."/>
        </authorList>
    </citation>
    <scope>NUCLEOTIDE SEQUENCE</scope>
    <source>
        <strain evidence="2">AN1007</strain>
    </source>
</reference>
<evidence type="ECO:0000256" key="1">
    <source>
        <dbReference type="SAM" id="Phobius"/>
    </source>
</evidence>
<dbReference type="RefSeq" id="WP_366294386.1">
    <property type="nucleotide sequence ID" value="NZ_CP159992.1"/>
</dbReference>
<accession>A0AAU8NHY5</accession>
<organism evidence="2">
    <name type="scientific">Paenibacillus sp. AN1007</name>
    <dbReference type="NCBI Taxonomy" id="3151385"/>
    <lineage>
        <taxon>Bacteria</taxon>
        <taxon>Bacillati</taxon>
        <taxon>Bacillota</taxon>
        <taxon>Bacilli</taxon>
        <taxon>Bacillales</taxon>
        <taxon>Paenibacillaceae</taxon>
        <taxon>Paenibacillus</taxon>
    </lineage>
</organism>
<evidence type="ECO:0008006" key="3">
    <source>
        <dbReference type="Google" id="ProtNLM"/>
    </source>
</evidence>
<keyword evidence="1" id="KW-0812">Transmembrane</keyword>
<protein>
    <recommendedName>
        <fullName evidence="3">SMODS-associating 2TM beta-strand rich effector domain-containing protein</fullName>
    </recommendedName>
</protein>
<keyword evidence="1" id="KW-1133">Transmembrane helix</keyword>
<name>A0AAU8NHY5_9BACL</name>
<keyword evidence="1" id="KW-0472">Membrane</keyword>
<gene>
    <name evidence="2" type="ORF">ABXS70_05140</name>
</gene>
<feature type="transmembrane region" description="Helical" evidence="1">
    <location>
        <begin position="45"/>
        <end position="65"/>
    </location>
</feature>
<dbReference type="AlphaFoldDB" id="A0AAU8NHY5"/>
<feature type="transmembrane region" description="Helical" evidence="1">
    <location>
        <begin position="12"/>
        <end position="33"/>
    </location>
</feature>